<dbReference type="GO" id="GO:0005219">
    <property type="term" value="F:ryanodine-sensitive calcium-release channel activity"/>
    <property type="evidence" value="ECO:0007669"/>
    <property type="project" value="TreeGrafter"/>
</dbReference>
<evidence type="ECO:0000256" key="1">
    <source>
        <dbReference type="SAM" id="MobiDB-lite"/>
    </source>
</evidence>
<dbReference type="GO" id="GO:0030018">
    <property type="term" value="C:Z disc"/>
    <property type="evidence" value="ECO:0007669"/>
    <property type="project" value="TreeGrafter"/>
</dbReference>
<dbReference type="GO" id="GO:0005790">
    <property type="term" value="C:smooth endoplasmic reticulum"/>
    <property type="evidence" value="ECO:0007669"/>
    <property type="project" value="TreeGrafter"/>
</dbReference>
<reference evidence="2 3" key="2">
    <citation type="submission" date="2019-01" db="EMBL/GenBank/DDBJ databases">
        <title>A chromosome length genome reference of the Java medaka (oryzias javanicus).</title>
        <authorList>
            <person name="Herpin A."/>
            <person name="Takehana Y."/>
            <person name="Naruse K."/>
            <person name="Ansai S."/>
            <person name="Kawaguchi M."/>
        </authorList>
    </citation>
    <scope>NUCLEOTIDE SEQUENCE [LARGE SCALE GENOMIC DNA]</scope>
    <source>
        <strain evidence="2">RS831</strain>
        <tissue evidence="2">Whole body</tissue>
    </source>
</reference>
<dbReference type="AlphaFoldDB" id="A0A437BYE8"/>
<dbReference type="EMBL" id="ML136691">
    <property type="protein sequence ID" value="RVE55487.1"/>
    <property type="molecule type" value="Genomic_DNA"/>
</dbReference>
<dbReference type="OrthoDB" id="300855at2759"/>
<feature type="region of interest" description="Disordered" evidence="1">
    <location>
        <begin position="223"/>
        <end position="246"/>
    </location>
</feature>
<dbReference type="PANTHER" id="PTHR46399:SF7">
    <property type="entry name" value="RYANODINE RECEPTOR 2"/>
    <property type="match status" value="1"/>
</dbReference>
<protein>
    <recommendedName>
        <fullName evidence="4">Ryanodine receptor Ryr domain-containing protein</fullName>
    </recommendedName>
</protein>
<accession>A0A437BYE8</accession>
<dbReference type="GO" id="GO:0042383">
    <property type="term" value="C:sarcolemma"/>
    <property type="evidence" value="ECO:0007669"/>
    <property type="project" value="TreeGrafter"/>
</dbReference>
<dbReference type="Proteomes" id="UP000283210">
    <property type="component" value="Unassembled WGS sequence"/>
</dbReference>
<dbReference type="GO" id="GO:0033017">
    <property type="term" value="C:sarcoplasmic reticulum membrane"/>
    <property type="evidence" value="ECO:0007669"/>
    <property type="project" value="TreeGrafter"/>
</dbReference>
<dbReference type="GO" id="GO:0034704">
    <property type="term" value="C:calcium channel complex"/>
    <property type="evidence" value="ECO:0007669"/>
    <property type="project" value="TreeGrafter"/>
</dbReference>
<gene>
    <name evidence="2" type="ORF">OJAV_G00235770</name>
</gene>
<evidence type="ECO:0000313" key="2">
    <source>
        <dbReference type="EMBL" id="RVE55487.1"/>
    </source>
</evidence>
<evidence type="ECO:0008006" key="4">
    <source>
        <dbReference type="Google" id="ProtNLM"/>
    </source>
</evidence>
<dbReference type="GO" id="GO:0014808">
    <property type="term" value="P:release of sequestered calcium ion into cytosol by sarcoplasmic reticulum"/>
    <property type="evidence" value="ECO:0007669"/>
    <property type="project" value="TreeGrafter"/>
</dbReference>
<proteinExistence type="predicted"/>
<sequence length="246" mass="27905">MRSTAGLKGARGEMSETELLIMDQFTILVRDLYAFYPLLIRFVDYNRARWLKESNPDAEELFGMVAEVFIFWSKSHNFKREEQNFVVQNEINNISFLISDTKCKMSKGIVSDQERKKMKRKGDRYSMQTSLIVVTLKRLLPVGLNTCAPGEQELIALAKSRFSQKDTEEEVRETLRSNLHLQGKLEDPAICWQMALYRDLPHHQEDTSDPDKTVERVLVIAHGALPPGSGGASPTQQEGGVARASV</sequence>
<dbReference type="InterPro" id="IPR015925">
    <property type="entry name" value="Ryanodine_IP3_receptor"/>
</dbReference>
<dbReference type="GO" id="GO:0006941">
    <property type="term" value="P:striated muscle contraction"/>
    <property type="evidence" value="ECO:0007669"/>
    <property type="project" value="TreeGrafter"/>
</dbReference>
<organism evidence="2 3">
    <name type="scientific">Oryzias javanicus</name>
    <name type="common">Javanese ricefish</name>
    <name type="synonym">Aplocheilus javanicus</name>
    <dbReference type="NCBI Taxonomy" id="123683"/>
    <lineage>
        <taxon>Eukaryota</taxon>
        <taxon>Metazoa</taxon>
        <taxon>Chordata</taxon>
        <taxon>Craniata</taxon>
        <taxon>Vertebrata</taxon>
        <taxon>Euteleostomi</taxon>
        <taxon>Actinopterygii</taxon>
        <taxon>Neopterygii</taxon>
        <taxon>Teleostei</taxon>
        <taxon>Neoteleostei</taxon>
        <taxon>Acanthomorphata</taxon>
        <taxon>Ovalentaria</taxon>
        <taxon>Atherinomorphae</taxon>
        <taxon>Beloniformes</taxon>
        <taxon>Adrianichthyidae</taxon>
        <taxon>Oryziinae</taxon>
        <taxon>Oryzias</taxon>
    </lineage>
</organism>
<evidence type="ECO:0000313" key="3">
    <source>
        <dbReference type="Proteomes" id="UP000283210"/>
    </source>
</evidence>
<name>A0A437BYE8_ORYJA</name>
<keyword evidence="3" id="KW-1185">Reference proteome</keyword>
<dbReference type="PANTHER" id="PTHR46399">
    <property type="entry name" value="B30.2/SPRY DOMAIN-CONTAINING PROTEIN"/>
    <property type="match status" value="1"/>
</dbReference>
<reference evidence="2 3" key="1">
    <citation type="submission" date="2018-11" db="EMBL/GenBank/DDBJ databases">
        <authorList>
            <person name="Lopez-Roques C."/>
            <person name="Donnadieu C."/>
            <person name="Bouchez O."/>
            <person name="Klopp C."/>
            <person name="Cabau C."/>
            <person name="Zahm M."/>
        </authorList>
    </citation>
    <scope>NUCLEOTIDE SEQUENCE [LARGE SCALE GENOMIC DNA]</scope>
    <source>
        <strain evidence="2">RS831</strain>
        <tissue evidence="2">Whole body</tissue>
    </source>
</reference>